<name>A0ABN1D568_9ACTN</name>
<evidence type="ECO:0000313" key="1">
    <source>
        <dbReference type="EMBL" id="GAA0533900.1"/>
    </source>
</evidence>
<dbReference type="Proteomes" id="UP001501576">
    <property type="component" value="Unassembled WGS sequence"/>
</dbReference>
<accession>A0ABN1D568</accession>
<sequence>MDETRGWLDLWRGVSEEDAKGSRRLIGDVCSGIRLVTDDDGPDDPDEVIAMAIAGAEAAEATADGLDREWALYTPQQAAVVASALFAQIEAAGTALEKLSEYLHIMDARQDVVIPEFNDSEHPNLNDAEMGLGGAGQEARATAVAAERTVRALAETPYLGRLPAHAHETITAVAELLGSAATLCTDHHVQDEVELAENYDSGFGCGCSIALSDNTGSPWEFRRGDSSWNLVRLADVGDDGVLRSWVDLDASEACAHPGHLAALIRECLPAGT</sequence>
<comment type="caution">
    <text evidence="1">The sequence shown here is derived from an EMBL/GenBank/DDBJ whole genome shotgun (WGS) entry which is preliminary data.</text>
</comment>
<dbReference type="RefSeq" id="WP_346159979.1">
    <property type="nucleotide sequence ID" value="NZ_BAAABZ010000038.1"/>
</dbReference>
<keyword evidence="2" id="KW-1185">Reference proteome</keyword>
<gene>
    <name evidence="1" type="ORF">GCM10010390_39570</name>
</gene>
<organism evidence="1 2">
    <name type="scientific">Streptomyces mordarskii</name>
    <dbReference type="NCBI Taxonomy" id="1226758"/>
    <lineage>
        <taxon>Bacteria</taxon>
        <taxon>Bacillati</taxon>
        <taxon>Actinomycetota</taxon>
        <taxon>Actinomycetes</taxon>
        <taxon>Kitasatosporales</taxon>
        <taxon>Streptomycetaceae</taxon>
        <taxon>Streptomyces</taxon>
    </lineage>
</organism>
<reference evidence="1 2" key="1">
    <citation type="journal article" date="2019" name="Int. J. Syst. Evol. Microbiol.">
        <title>The Global Catalogue of Microorganisms (GCM) 10K type strain sequencing project: providing services to taxonomists for standard genome sequencing and annotation.</title>
        <authorList>
            <consortium name="The Broad Institute Genomics Platform"/>
            <consortium name="The Broad Institute Genome Sequencing Center for Infectious Disease"/>
            <person name="Wu L."/>
            <person name="Ma J."/>
        </authorList>
    </citation>
    <scope>NUCLEOTIDE SEQUENCE [LARGE SCALE GENOMIC DNA]</scope>
    <source>
        <strain evidence="1 2">JCM 5052</strain>
    </source>
</reference>
<proteinExistence type="predicted"/>
<protein>
    <submittedName>
        <fullName evidence="1">Uncharacterized protein</fullName>
    </submittedName>
</protein>
<evidence type="ECO:0000313" key="2">
    <source>
        <dbReference type="Proteomes" id="UP001501576"/>
    </source>
</evidence>
<dbReference type="EMBL" id="BAAABZ010000038">
    <property type="protein sequence ID" value="GAA0533900.1"/>
    <property type="molecule type" value="Genomic_DNA"/>
</dbReference>